<dbReference type="STRING" id="1802115.A2756_03020"/>
<evidence type="ECO:0000313" key="1">
    <source>
        <dbReference type="EMBL" id="OGZ45854.1"/>
    </source>
</evidence>
<evidence type="ECO:0000313" key="2">
    <source>
        <dbReference type="Proteomes" id="UP000177785"/>
    </source>
</evidence>
<dbReference type="AlphaFoldDB" id="A0A1G2G6H9"/>
<name>A0A1G2G6H9_9BACT</name>
<gene>
    <name evidence="1" type="ORF">A2756_03020</name>
</gene>
<sequence length="84" mass="9252">MSQAKKHIILLTEEGTQNLDKAGIHLKCVTSRELLTREEIANMLFRIGFAVAQSVAGSDGYYTITKDTLKAFLLPAQNPDNTSL</sequence>
<reference evidence="1 2" key="1">
    <citation type="journal article" date="2016" name="Nat. Commun.">
        <title>Thousands of microbial genomes shed light on interconnected biogeochemical processes in an aquifer system.</title>
        <authorList>
            <person name="Anantharaman K."/>
            <person name="Brown C.T."/>
            <person name="Hug L.A."/>
            <person name="Sharon I."/>
            <person name="Castelle C.J."/>
            <person name="Probst A.J."/>
            <person name="Thomas B.C."/>
            <person name="Singh A."/>
            <person name="Wilkins M.J."/>
            <person name="Karaoz U."/>
            <person name="Brodie E.L."/>
            <person name="Williams K.H."/>
            <person name="Hubbard S.S."/>
            <person name="Banfield J.F."/>
        </authorList>
    </citation>
    <scope>NUCLEOTIDE SEQUENCE [LARGE SCALE GENOMIC DNA]</scope>
</reference>
<protein>
    <submittedName>
        <fullName evidence="1">Uncharacterized protein</fullName>
    </submittedName>
</protein>
<dbReference type="EMBL" id="MHNL01000005">
    <property type="protein sequence ID" value="OGZ45854.1"/>
    <property type="molecule type" value="Genomic_DNA"/>
</dbReference>
<dbReference type="Proteomes" id="UP000177785">
    <property type="component" value="Unassembled WGS sequence"/>
</dbReference>
<proteinExistence type="predicted"/>
<organism evidence="1 2">
    <name type="scientific">Candidatus Ryanbacteria bacterium RIFCSPHIGHO2_01_FULL_48_27</name>
    <dbReference type="NCBI Taxonomy" id="1802115"/>
    <lineage>
        <taxon>Bacteria</taxon>
        <taxon>Candidatus Ryaniibacteriota</taxon>
    </lineage>
</organism>
<accession>A0A1G2G6H9</accession>
<comment type="caution">
    <text evidence="1">The sequence shown here is derived from an EMBL/GenBank/DDBJ whole genome shotgun (WGS) entry which is preliminary data.</text>
</comment>